<evidence type="ECO:0000313" key="2">
    <source>
        <dbReference type="Proteomes" id="UP000019150"/>
    </source>
</evidence>
<proteinExistence type="predicted"/>
<dbReference type="STRING" id="1415166.NONO_c17850"/>
<protein>
    <recommendedName>
        <fullName evidence="3">DUF3168 domain-containing protein</fullName>
    </recommendedName>
</protein>
<name>W5TB42_9NOCA</name>
<dbReference type="HOGENOM" id="CLU_156548_0_0_11"/>
<dbReference type="eggNOG" id="ENOG5031EKT">
    <property type="taxonomic scope" value="Bacteria"/>
</dbReference>
<keyword evidence="2" id="KW-1185">Reference proteome</keyword>
<dbReference type="Proteomes" id="UP000019150">
    <property type="component" value="Chromosome"/>
</dbReference>
<dbReference type="EMBL" id="CP006850">
    <property type="protein sequence ID" value="AHH16585.1"/>
    <property type="molecule type" value="Genomic_DNA"/>
</dbReference>
<organism evidence="1 2">
    <name type="scientific">Nocardia nova SH22a</name>
    <dbReference type="NCBI Taxonomy" id="1415166"/>
    <lineage>
        <taxon>Bacteria</taxon>
        <taxon>Bacillati</taxon>
        <taxon>Actinomycetota</taxon>
        <taxon>Actinomycetes</taxon>
        <taxon>Mycobacteriales</taxon>
        <taxon>Nocardiaceae</taxon>
        <taxon>Nocardia</taxon>
    </lineage>
</organism>
<dbReference type="KEGG" id="nno:NONO_c17850"/>
<reference evidence="1 2" key="1">
    <citation type="journal article" date="2014" name="Appl. Environ. Microbiol.">
        <title>Insights into the Microbial Degradation of Rubber and Gutta-Percha by Analysis of the Complete Genome of Nocardia nova SH22a.</title>
        <authorList>
            <person name="Luo Q."/>
            <person name="Hiessl S."/>
            <person name="Poehlein A."/>
            <person name="Daniel R."/>
            <person name="Steinbuchel A."/>
        </authorList>
    </citation>
    <scope>NUCLEOTIDE SEQUENCE [LARGE SCALE GENOMIC DNA]</scope>
    <source>
        <strain evidence="1">SH22a</strain>
    </source>
</reference>
<accession>W5TB42</accession>
<evidence type="ECO:0000313" key="1">
    <source>
        <dbReference type="EMBL" id="AHH16585.1"/>
    </source>
</evidence>
<sequence>MKPLRVPGDPAKAAKNYLVSVVPAMVAPAAPTFGLVLPSKWTTASAPAVVVFDDGGAGDWPISTSPLLRVTVWADGRDRARLIAGRCLGVMLSHRIPGIATIRDPSTLLDAVDSNNGGVMCSFTVRARVRTLPV</sequence>
<dbReference type="AlphaFoldDB" id="W5TB42"/>
<dbReference type="RefSeq" id="WP_025348089.1">
    <property type="nucleotide sequence ID" value="NZ_CP006850.1"/>
</dbReference>
<gene>
    <name evidence="1" type="ORF">NONO_c17850</name>
</gene>
<dbReference type="OrthoDB" id="4466953at2"/>
<evidence type="ECO:0008006" key="3">
    <source>
        <dbReference type="Google" id="ProtNLM"/>
    </source>
</evidence>
<dbReference type="PATRIC" id="fig|1415166.3.peg.1808"/>